<feature type="transmembrane region" description="Helical" evidence="1">
    <location>
        <begin position="790"/>
        <end position="807"/>
    </location>
</feature>
<feature type="domain" description="NACHT" evidence="2">
    <location>
        <begin position="207"/>
        <end position="312"/>
    </location>
</feature>
<feature type="transmembrane region" description="Helical" evidence="1">
    <location>
        <begin position="858"/>
        <end position="881"/>
    </location>
</feature>
<gene>
    <name evidence="3" type="ORF">SAMN05421837_101581</name>
</gene>
<keyword evidence="4" id="KW-1185">Reference proteome</keyword>
<dbReference type="EMBL" id="FNUJ01000001">
    <property type="protein sequence ID" value="SEF20857.1"/>
    <property type="molecule type" value="Genomic_DNA"/>
</dbReference>
<dbReference type="Pfam" id="PF05729">
    <property type="entry name" value="NACHT"/>
    <property type="match status" value="1"/>
</dbReference>
<keyword evidence="1" id="KW-1133">Transmembrane helix</keyword>
<accession>A0A1H5Q6G6</accession>
<feature type="transmembrane region" description="Helical" evidence="1">
    <location>
        <begin position="77"/>
        <end position="96"/>
    </location>
</feature>
<reference evidence="4" key="1">
    <citation type="submission" date="2016-10" db="EMBL/GenBank/DDBJ databases">
        <authorList>
            <person name="Varghese N."/>
            <person name="Submissions S."/>
        </authorList>
    </citation>
    <scope>NUCLEOTIDE SEQUENCE [LARGE SCALE GENOMIC DNA]</scope>
    <source>
        <strain evidence="4">DSM 44654</strain>
    </source>
</reference>
<dbReference type="OrthoDB" id="135105at2"/>
<feature type="transmembrane region" description="Helical" evidence="1">
    <location>
        <begin position="827"/>
        <end position="846"/>
    </location>
</feature>
<feature type="transmembrane region" description="Helical" evidence="1">
    <location>
        <begin position="737"/>
        <end position="759"/>
    </location>
</feature>
<organism evidence="3 4">
    <name type="scientific">Amycolatopsis pretoriensis</name>
    <dbReference type="NCBI Taxonomy" id="218821"/>
    <lineage>
        <taxon>Bacteria</taxon>
        <taxon>Bacillati</taxon>
        <taxon>Actinomycetota</taxon>
        <taxon>Actinomycetes</taxon>
        <taxon>Pseudonocardiales</taxon>
        <taxon>Pseudonocardiaceae</taxon>
        <taxon>Amycolatopsis</taxon>
    </lineage>
</organism>
<keyword evidence="1" id="KW-0812">Transmembrane</keyword>
<evidence type="ECO:0000313" key="3">
    <source>
        <dbReference type="EMBL" id="SEF20857.1"/>
    </source>
</evidence>
<dbReference type="InterPro" id="IPR007111">
    <property type="entry name" value="NACHT_NTPase"/>
</dbReference>
<proteinExistence type="predicted"/>
<dbReference type="PANTHER" id="PTHR46844:SF1">
    <property type="entry name" value="SLR5058 PROTEIN"/>
    <property type="match status" value="1"/>
</dbReference>
<evidence type="ECO:0000259" key="2">
    <source>
        <dbReference type="Pfam" id="PF05729"/>
    </source>
</evidence>
<sequence>MILTIAAVVTSVGFGVTVNLVSNYFVPMASKKRLTTLVALAASVVLTIFLTVFSEQQVTDLLNRVKAFISATLNTRYGWILVLVAVVGVVVSVFMVGRRTLSMASSPNLDPQEAAYLKGVIAEVDNLNARSSWKDDLFVDPEAEIVSNDHLDRIRPSYYLVQKLKLGVESSDFENLPNAEKVENSRGVSYRSFAHAARRATDSATVVLAAPGAGKTVTLRRLAADQARSRLKNGPSTPILVNLAYYTGWRTPEQVESFEDFLRSQFATGYRSWLSDSKWETLLREGRCVFILDGLDEMPRAADEYVARALEVERFVRSWPGTRFYLSCRELDYDYRLGFQQILIKPFDLRRVKKFTKLTFGGQPELHAVSGQIWQNPSLLQLAKVPFYLNLICGYIRANHRIPADKSQLFSFVVDRVMTREVSRRTGQKTLTSVEEVIEFHSRLAATMSLETMSRTLSLKAGPGRASFADEVGPNSVLRLGTRSGLLEHDLDSDTIRFAHHRFQEYFCAIYLAEQLHLGNADLPPDFFFNIWWRETILMIASVDPDPEPFVRRLLESGARYRNELPYIEAAIKMDTRTLAHECLLSSDATKNSALLAETRNELISAFATQNPSGKMKILDAMTEDPSRDAMSLLETAEKDRSAWISEKAFFIRSAGSLRFRPTFWGATKEFTRFLLAGRIFSNARSVLALAFRFPEMRWLVPLYFLFAAIGFGAVTALAVLALVVGKFLMFDLHYSMSVQCLQCLFNVSAMAAIIAYLLTRHRPWLQRFLVATPISLMCWFLVFNIPDEVLLKVAGLALGGALALGLERWGKDSRATEIAPQGMEPYVIGVITGLFLAGVTSQVIAGDLDTAPGPAVASLPLPVMTASLALIVLLFVFIVSRDLLVIRSLRECRQRVNSLISEKKVSPDLVAALAAVFSTLKAHSWAQRVLLDHLLVKLAEQAELSPAARLEFLFQLGDLLPSSRFRDILYQRCDELEANMRRAMGDTAHPGPAIA</sequence>
<feature type="transmembrane region" description="Helical" evidence="1">
    <location>
        <begin position="33"/>
        <end position="53"/>
    </location>
</feature>
<dbReference type="RefSeq" id="WP_086681775.1">
    <property type="nucleotide sequence ID" value="NZ_FNUJ01000001.1"/>
</dbReference>
<dbReference type="InterPro" id="IPR027417">
    <property type="entry name" value="P-loop_NTPase"/>
</dbReference>
<dbReference type="Gene3D" id="3.40.50.300">
    <property type="entry name" value="P-loop containing nucleotide triphosphate hydrolases"/>
    <property type="match status" value="1"/>
</dbReference>
<feature type="transmembrane region" description="Helical" evidence="1">
    <location>
        <begin position="6"/>
        <end position="26"/>
    </location>
</feature>
<evidence type="ECO:0000256" key="1">
    <source>
        <dbReference type="SAM" id="Phobius"/>
    </source>
</evidence>
<protein>
    <submittedName>
        <fullName evidence="3">NACHT domain-containing protein</fullName>
    </submittedName>
</protein>
<dbReference type="STRING" id="218821.SAMN05421837_101581"/>
<keyword evidence="1" id="KW-0472">Membrane</keyword>
<dbReference type="PANTHER" id="PTHR46844">
    <property type="entry name" value="SLR5058 PROTEIN"/>
    <property type="match status" value="1"/>
</dbReference>
<dbReference type="AlphaFoldDB" id="A0A1H5Q6G6"/>
<dbReference type="Proteomes" id="UP000198878">
    <property type="component" value="Unassembled WGS sequence"/>
</dbReference>
<dbReference type="SUPFAM" id="SSF52540">
    <property type="entry name" value="P-loop containing nucleoside triphosphate hydrolases"/>
    <property type="match status" value="1"/>
</dbReference>
<evidence type="ECO:0000313" key="4">
    <source>
        <dbReference type="Proteomes" id="UP000198878"/>
    </source>
</evidence>
<feature type="transmembrane region" description="Helical" evidence="1">
    <location>
        <begin position="766"/>
        <end position="784"/>
    </location>
</feature>
<name>A0A1H5Q6G6_9PSEU</name>
<feature type="transmembrane region" description="Helical" evidence="1">
    <location>
        <begin position="703"/>
        <end position="725"/>
    </location>
</feature>